<keyword evidence="5 6" id="KW-0472">Membrane</keyword>
<comment type="similarity">
    <text evidence="2">Belongs to the TerC family.</text>
</comment>
<feature type="transmembrane region" description="Helical" evidence="6">
    <location>
        <begin position="50"/>
        <end position="72"/>
    </location>
</feature>
<dbReference type="GO" id="GO:0016020">
    <property type="term" value="C:membrane"/>
    <property type="evidence" value="ECO:0007669"/>
    <property type="project" value="UniProtKB-SubCell"/>
</dbReference>
<evidence type="ECO:0000313" key="8">
    <source>
        <dbReference type="Proteomes" id="UP000192671"/>
    </source>
</evidence>
<dbReference type="PANTHER" id="PTHR30238">
    <property type="entry name" value="MEMBRANE BOUND PREDICTED REDOX MODULATOR"/>
    <property type="match status" value="1"/>
</dbReference>
<sequence length="105" mass="11396">MFAFDSVPAVIAVSREPLIIYSAMIFAILGLRTLYFVLEALKAHLVYLEKAVVALLFFIAFKLGLNATAHIFHHGVEISAQTSLWIILGILGLGIGASLLKPEGE</sequence>
<comment type="caution">
    <text evidence="7">The sequence shown here is derived from an EMBL/GenBank/DDBJ whole genome shotgun (WGS) entry which is preliminary data.</text>
</comment>
<dbReference type="PANTHER" id="PTHR30238:SF0">
    <property type="entry name" value="THYLAKOID MEMBRANE PROTEIN TERC, CHLOROPLASTIC"/>
    <property type="match status" value="1"/>
</dbReference>
<evidence type="ECO:0008006" key="9">
    <source>
        <dbReference type="Google" id="ProtNLM"/>
    </source>
</evidence>
<evidence type="ECO:0000256" key="4">
    <source>
        <dbReference type="ARBA" id="ARBA00022989"/>
    </source>
</evidence>
<evidence type="ECO:0000313" key="7">
    <source>
        <dbReference type="EMBL" id="ORI10768.1"/>
    </source>
</evidence>
<reference evidence="7 8" key="1">
    <citation type="journal article" date="2017" name="Gene Rep">
        <title>The ribosomal RNA operon (rrn) of Campylobacter concisus supports molecular typing to genomospecies level.</title>
        <authorList>
            <person name="Huq M."/>
            <person name="Van T.T.H."/>
            <person name="Gurtler V."/>
            <person name="Elshagmani E."/>
            <person name="Allemailem K.S."/>
            <person name="Smooker P.M."/>
            <person name="Istivan T.S."/>
        </authorList>
    </citation>
    <scope>NUCLEOTIDE SEQUENCE [LARGE SCALE GENOMIC DNA]</scope>
    <source>
        <strain evidence="7 8">RCH 26</strain>
    </source>
</reference>
<gene>
    <name evidence="7" type="ORF">A3835_00110</name>
</gene>
<dbReference type="InterPro" id="IPR005496">
    <property type="entry name" value="Integral_membrane_TerC"/>
</dbReference>
<accession>A0A1X0U545</accession>
<evidence type="ECO:0000256" key="6">
    <source>
        <dbReference type="SAM" id="Phobius"/>
    </source>
</evidence>
<dbReference type="Pfam" id="PF03741">
    <property type="entry name" value="TerC"/>
    <property type="match status" value="1"/>
</dbReference>
<evidence type="ECO:0000256" key="1">
    <source>
        <dbReference type="ARBA" id="ARBA00004141"/>
    </source>
</evidence>
<dbReference type="Proteomes" id="UP000192671">
    <property type="component" value="Unassembled WGS sequence"/>
</dbReference>
<evidence type="ECO:0000256" key="5">
    <source>
        <dbReference type="ARBA" id="ARBA00023136"/>
    </source>
</evidence>
<keyword evidence="3 6" id="KW-0812">Transmembrane</keyword>
<organism evidence="7 8">
    <name type="scientific">Campylobacter concisus</name>
    <dbReference type="NCBI Taxonomy" id="199"/>
    <lineage>
        <taxon>Bacteria</taxon>
        <taxon>Pseudomonadati</taxon>
        <taxon>Campylobacterota</taxon>
        <taxon>Epsilonproteobacteria</taxon>
        <taxon>Campylobacterales</taxon>
        <taxon>Campylobacteraceae</taxon>
        <taxon>Campylobacter</taxon>
    </lineage>
</organism>
<evidence type="ECO:0000256" key="2">
    <source>
        <dbReference type="ARBA" id="ARBA00007511"/>
    </source>
</evidence>
<feature type="transmembrane region" description="Helical" evidence="6">
    <location>
        <begin position="18"/>
        <end position="38"/>
    </location>
</feature>
<feature type="transmembrane region" description="Helical" evidence="6">
    <location>
        <begin position="78"/>
        <end position="100"/>
    </location>
</feature>
<evidence type="ECO:0000256" key="3">
    <source>
        <dbReference type="ARBA" id="ARBA00022692"/>
    </source>
</evidence>
<proteinExistence type="inferred from homology"/>
<keyword evidence="4 6" id="KW-1133">Transmembrane helix</keyword>
<dbReference type="EMBL" id="LVWL01000001">
    <property type="protein sequence ID" value="ORI10768.1"/>
    <property type="molecule type" value="Genomic_DNA"/>
</dbReference>
<name>A0A1X0U545_9BACT</name>
<comment type="subcellular location">
    <subcellularLocation>
        <location evidence="1">Membrane</location>
        <topology evidence="1">Multi-pass membrane protein</topology>
    </subcellularLocation>
</comment>
<dbReference type="AlphaFoldDB" id="A0A1X0U545"/>
<protein>
    <recommendedName>
        <fullName evidence="9">Tellurium resistance protein TerC</fullName>
    </recommendedName>
</protein>